<dbReference type="AlphaFoldDB" id="A0A8J8BEE2"/>
<evidence type="ECO:0000313" key="2">
    <source>
        <dbReference type="EMBL" id="MBS2967207.1"/>
    </source>
</evidence>
<dbReference type="RefSeq" id="WP_211472956.1">
    <property type="nucleotide sequence ID" value="NZ_JAGSXH010000422.1"/>
</dbReference>
<protein>
    <submittedName>
        <fullName evidence="2">Transposase</fullName>
    </submittedName>
</protein>
<comment type="caution">
    <text evidence="2">The sequence shown here is derived from an EMBL/GenBank/DDBJ whole genome shotgun (WGS) entry which is preliminary data.</text>
</comment>
<keyword evidence="3" id="KW-1185">Reference proteome</keyword>
<reference evidence="2" key="1">
    <citation type="submission" date="2021-04" db="EMBL/GenBank/DDBJ databases">
        <title>Genome based classification of Actinospica acidithermotolerans sp. nov., an actinobacterium isolated from an Indonesian hot spring.</title>
        <authorList>
            <person name="Kusuma A.B."/>
            <person name="Putra K.E."/>
            <person name="Nafisah S."/>
            <person name="Loh J."/>
            <person name="Nouioui I."/>
            <person name="Goodfellow M."/>
        </authorList>
    </citation>
    <scope>NUCLEOTIDE SEQUENCE</scope>
    <source>
        <strain evidence="2">DSM 45618</strain>
    </source>
</reference>
<organism evidence="2 3">
    <name type="scientific">Actinocrinis puniceicyclus</name>
    <dbReference type="NCBI Taxonomy" id="977794"/>
    <lineage>
        <taxon>Bacteria</taxon>
        <taxon>Bacillati</taxon>
        <taxon>Actinomycetota</taxon>
        <taxon>Actinomycetes</taxon>
        <taxon>Catenulisporales</taxon>
        <taxon>Actinospicaceae</taxon>
        <taxon>Actinocrinis</taxon>
    </lineage>
</organism>
<accession>A0A8J8BEE2</accession>
<dbReference type="InterPro" id="IPR025668">
    <property type="entry name" value="Tnp_DDE_dom"/>
</dbReference>
<sequence length="71" mass="7421">MIDLDATIIESSSKKQGAAGTFKMTFGFHPLAGWCANTQECLAMLLRPGSAGSNTVADHLQVLAACIAQIP</sequence>
<dbReference type="Pfam" id="PF13701">
    <property type="entry name" value="DDE_Tnp_1_4"/>
    <property type="match status" value="1"/>
</dbReference>
<name>A0A8J8BEE2_9ACTN</name>
<dbReference type="EMBL" id="JAGSXH010000422">
    <property type="protein sequence ID" value="MBS2967207.1"/>
    <property type="molecule type" value="Genomic_DNA"/>
</dbReference>
<evidence type="ECO:0000313" key="3">
    <source>
        <dbReference type="Proteomes" id="UP000677913"/>
    </source>
</evidence>
<feature type="domain" description="Transposase DDE" evidence="1">
    <location>
        <begin position="2"/>
        <end position="69"/>
    </location>
</feature>
<feature type="non-terminal residue" evidence="2">
    <location>
        <position position="71"/>
    </location>
</feature>
<proteinExistence type="predicted"/>
<evidence type="ECO:0000259" key="1">
    <source>
        <dbReference type="Pfam" id="PF13701"/>
    </source>
</evidence>
<gene>
    <name evidence="2" type="ORF">KGA66_29550</name>
</gene>
<dbReference type="Proteomes" id="UP000677913">
    <property type="component" value="Unassembled WGS sequence"/>
</dbReference>